<organism evidence="2 3">
    <name type="scientific">Streptomyces thermocoprophilus</name>
    <dbReference type="NCBI Taxonomy" id="78356"/>
    <lineage>
        <taxon>Bacteria</taxon>
        <taxon>Bacillati</taxon>
        <taxon>Actinomycetota</taxon>
        <taxon>Actinomycetes</taxon>
        <taxon>Kitasatosporales</taxon>
        <taxon>Streptomycetaceae</taxon>
        <taxon>Streptomyces</taxon>
    </lineage>
</organism>
<comment type="caution">
    <text evidence="2">The sequence shown here is derived from an EMBL/GenBank/DDBJ whole genome shotgun (WGS) entry which is preliminary data.</text>
</comment>
<accession>A0ABV5V7J9</accession>
<dbReference type="EMBL" id="JBHMAR010000001">
    <property type="protein sequence ID" value="MFB9733796.1"/>
    <property type="molecule type" value="Genomic_DNA"/>
</dbReference>
<proteinExistence type="predicted"/>
<keyword evidence="1" id="KW-0472">Membrane</keyword>
<keyword evidence="1" id="KW-0812">Transmembrane</keyword>
<evidence type="ECO:0000313" key="3">
    <source>
        <dbReference type="Proteomes" id="UP001589703"/>
    </source>
</evidence>
<dbReference type="RefSeq" id="WP_247467296.1">
    <property type="nucleotide sequence ID" value="NZ_JBHMAR010000001.1"/>
</dbReference>
<evidence type="ECO:0000313" key="2">
    <source>
        <dbReference type="EMBL" id="MFB9733796.1"/>
    </source>
</evidence>
<sequence>MRFDDTEPVFERKPWGRHTYNPRNPIGFGLIVTHLVVGGVLLLMLLFGVGPFG</sequence>
<evidence type="ECO:0000256" key="1">
    <source>
        <dbReference type="SAM" id="Phobius"/>
    </source>
</evidence>
<gene>
    <name evidence="2" type="ORF">ACFFRO_01300</name>
</gene>
<reference evidence="2 3" key="1">
    <citation type="submission" date="2024-09" db="EMBL/GenBank/DDBJ databases">
        <authorList>
            <person name="Sun Q."/>
            <person name="Mori K."/>
        </authorList>
    </citation>
    <scope>NUCLEOTIDE SEQUENCE [LARGE SCALE GENOMIC DNA]</scope>
    <source>
        <strain evidence="2 3">JCM 10918</strain>
    </source>
</reference>
<protein>
    <submittedName>
        <fullName evidence="2">Uncharacterized protein</fullName>
    </submittedName>
</protein>
<name>A0ABV5V7J9_9ACTN</name>
<keyword evidence="1" id="KW-1133">Transmembrane helix</keyword>
<keyword evidence="3" id="KW-1185">Reference proteome</keyword>
<dbReference type="Proteomes" id="UP001589703">
    <property type="component" value="Unassembled WGS sequence"/>
</dbReference>
<feature type="transmembrane region" description="Helical" evidence="1">
    <location>
        <begin position="26"/>
        <end position="49"/>
    </location>
</feature>